<dbReference type="InterPro" id="IPR011066">
    <property type="entry name" value="MscS_channel_C_sf"/>
</dbReference>
<dbReference type="Gene3D" id="3.30.70.100">
    <property type="match status" value="1"/>
</dbReference>
<dbReference type="RefSeq" id="WP_037093207.1">
    <property type="nucleotide sequence ID" value="NZ_CP050898.1"/>
</dbReference>
<keyword evidence="3" id="KW-1003">Cell membrane</keyword>
<feature type="compositionally biased region" description="Basic and acidic residues" evidence="7">
    <location>
        <begin position="851"/>
        <end position="872"/>
    </location>
</feature>
<evidence type="ECO:0000256" key="8">
    <source>
        <dbReference type="SAM" id="Phobius"/>
    </source>
</evidence>
<dbReference type="Gene3D" id="2.30.30.60">
    <property type="match status" value="1"/>
</dbReference>
<evidence type="ECO:0000256" key="2">
    <source>
        <dbReference type="ARBA" id="ARBA00008017"/>
    </source>
</evidence>
<feature type="transmembrane region" description="Helical" evidence="8">
    <location>
        <begin position="364"/>
        <end position="382"/>
    </location>
</feature>
<dbReference type="Pfam" id="PF00924">
    <property type="entry name" value="MS_channel_2nd"/>
    <property type="match status" value="1"/>
</dbReference>
<protein>
    <submittedName>
        <fullName evidence="11">Mechanosensitive ion channel family protein</fullName>
    </submittedName>
</protein>
<dbReference type="EMBL" id="CP050898">
    <property type="protein sequence ID" value="QIX20548.1"/>
    <property type="molecule type" value="Genomic_DNA"/>
</dbReference>
<sequence length="872" mass="93942">MKGVDVRLMFGGWMSDRRVLHKRAGRGRRGGGLAAFLVAIFALFSVLSVAPVSAQEATTPTAPGAIQPSTIEQAKADLEKWKSDLAFISGQVEAGGRDDAQLVDLKGRADGIAADAAATNTKLRARLDQIKTRLDALGAAPGEGQPPEADMVTDERNRLTAERGEVNAMAGEVEATANNAAQISNNITAVRRALFAATLFKRTEVSAETLGDASSAFLTELTNLNNAFSSWAAYVWNYKRLPMFGAVTLSIMAALLFLVGGYRLFGSRMERRAFTGAPSYLRRLSVAFWSTMVQSLSLFLFLLTSAFFLDNFNVLRSDIAPILFGAMAVTGFVYFVSRLSYAIFAPTQPEWRLLKVSNRGAHQLSSAVLLMALVNGLDYLFGTISETLYSPLIVTVAKSFVASIIIGLILLAVSFLRPVIGEGQDYETGNQRLPRWLVILLRIGGLVLIGACLTGYVGLARFLATQIVATGAVLATMYIGILSGKAISRQGAFAESLVGRYLARRYGLGPVPLDQAGLVAGLGIYAVALTFGVPLILFSWGFQPGDIESWAYRLLTGITVGNASISLIGIFGGILVFAIGYIITRWFQKWLDSNVMARGQVDAGVRNSVKTGIGYLGIAVAAIFGVSSAGLNLSSLALVASALSVGIGFGLQNIVSNFVSGLILLVERPFKVGDWVVTGTTEGTVKRLSVRATEIETFRGQSIIVPNSEFINSSVGNWTHRNRIMRAEIPVSVAYDSDPQRVMDILLELVRAQPPVLRNPEPHVEFLRFGDFSLDFELRFHLADLSNGLAVKNSLRIAILQRFREEGIAIPFPQRNLNIHVEGDANPQMLAALLSEEGDKAVVAHTGAASPEKEAPKNDKATEPKEKPGTKA</sequence>
<comment type="subcellular location">
    <subcellularLocation>
        <location evidence="1">Cell membrane</location>
        <topology evidence="1">Multi-pass membrane protein</topology>
    </subcellularLocation>
</comment>
<evidence type="ECO:0000313" key="11">
    <source>
        <dbReference type="EMBL" id="QIX20548.1"/>
    </source>
</evidence>
<reference evidence="11 12" key="1">
    <citation type="submission" date="2020-04" db="EMBL/GenBank/DDBJ databases">
        <title>FDA dAtabase for Regulatory Grade micrObial Sequences (FDA-ARGOS): Supporting development and validation of Infectious Disease Dx tests.</title>
        <authorList>
            <person name="Sciortino C."/>
            <person name="Tallon L."/>
            <person name="Sadzewicz L."/>
            <person name="Vavikolanu K."/>
            <person name="Mehta A."/>
            <person name="Aluvathingal J."/>
            <person name="Nadendla S."/>
            <person name="Nandy P."/>
            <person name="Geyer C."/>
            <person name="Yan Y."/>
            <person name="Sichtig H."/>
        </authorList>
    </citation>
    <scope>NUCLEOTIDE SEQUENCE [LARGE SCALE GENOMIC DNA]</scope>
    <source>
        <strain evidence="11 12">FDAARGOS_633</strain>
    </source>
</reference>
<evidence type="ECO:0000259" key="9">
    <source>
        <dbReference type="Pfam" id="PF00924"/>
    </source>
</evidence>
<dbReference type="SUPFAM" id="SSF82689">
    <property type="entry name" value="Mechanosensitive channel protein MscS (YggB), C-terminal domain"/>
    <property type="match status" value="1"/>
</dbReference>
<feature type="transmembrane region" description="Helical" evidence="8">
    <location>
        <begin position="388"/>
        <end position="416"/>
    </location>
</feature>
<feature type="transmembrane region" description="Helical" evidence="8">
    <location>
        <begin position="243"/>
        <end position="265"/>
    </location>
</feature>
<evidence type="ECO:0000256" key="6">
    <source>
        <dbReference type="ARBA" id="ARBA00023136"/>
    </source>
</evidence>
<comment type="similarity">
    <text evidence="2">Belongs to the MscS (TC 1.A.23) family.</text>
</comment>
<feature type="transmembrane region" description="Helical" evidence="8">
    <location>
        <begin position="463"/>
        <end position="481"/>
    </location>
</feature>
<dbReference type="SUPFAM" id="SSF82861">
    <property type="entry name" value="Mechanosensitive channel protein MscS (YggB), transmembrane region"/>
    <property type="match status" value="1"/>
</dbReference>
<evidence type="ECO:0000256" key="4">
    <source>
        <dbReference type="ARBA" id="ARBA00022692"/>
    </source>
</evidence>
<feature type="transmembrane region" description="Helical" evidence="8">
    <location>
        <begin position="522"/>
        <end position="543"/>
    </location>
</feature>
<dbReference type="PANTHER" id="PTHR30347">
    <property type="entry name" value="POTASSIUM CHANNEL RELATED"/>
    <property type="match status" value="1"/>
</dbReference>
<organism evidence="11 12">
    <name type="scientific">Agrobacterium pusense</name>
    <dbReference type="NCBI Taxonomy" id="648995"/>
    <lineage>
        <taxon>Bacteria</taxon>
        <taxon>Pseudomonadati</taxon>
        <taxon>Pseudomonadota</taxon>
        <taxon>Alphaproteobacteria</taxon>
        <taxon>Hyphomicrobiales</taxon>
        <taxon>Rhizobiaceae</taxon>
        <taxon>Rhizobium/Agrobacterium group</taxon>
        <taxon>Agrobacterium</taxon>
    </lineage>
</organism>
<feature type="transmembrane region" description="Helical" evidence="8">
    <location>
        <begin position="321"/>
        <end position="344"/>
    </location>
</feature>
<feature type="region of interest" description="Disordered" evidence="7">
    <location>
        <begin position="843"/>
        <end position="872"/>
    </location>
</feature>
<feature type="transmembrane region" description="Helical" evidence="8">
    <location>
        <begin position="637"/>
        <end position="666"/>
    </location>
</feature>
<evidence type="ECO:0000313" key="12">
    <source>
        <dbReference type="Proteomes" id="UP000500870"/>
    </source>
</evidence>
<evidence type="ECO:0000256" key="1">
    <source>
        <dbReference type="ARBA" id="ARBA00004651"/>
    </source>
</evidence>
<feature type="transmembrane region" description="Helical" evidence="8">
    <location>
        <begin position="436"/>
        <end position="457"/>
    </location>
</feature>
<evidence type="ECO:0000256" key="3">
    <source>
        <dbReference type="ARBA" id="ARBA00022475"/>
    </source>
</evidence>
<keyword evidence="6 8" id="KW-0472">Membrane</keyword>
<evidence type="ECO:0000259" key="10">
    <source>
        <dbReference type="Pfam" id="PF21082"/>
    </source>
</evidence>
<dbReference type="InterPro" id="IPR011014">
    <property type="entry name" value="MscS_channel_TM-2"/>
</dbReference>
<feature type="transmembrane region" description="Helical" evidence="8">
    <location>
        <begin position="286"/>
        <end position="309"/>
    </location>
</feature>
<evidence type="ECO:0000256" key="7">
    <source>
        <dbReference type="SAM" id="MobiDB-lite"/>
    </source>
</evidence>
<accession>A0A6H0ZIB6</accession>
<proteinExistence type="inferred from homology"/>
<dbReference type="Pfam" id="PF21082">
    <property type="entry name" value="MS_channel_3rd"/>
    <property type="match status" value="1"/>
</dbReference>
<dbReference type="InterPro" id="IPR049278">
    <property type="entry name" value="MS_channel_C"/>
</dbReference>
<dbReference type="InterPro" id="IPR010920">
    <property type="entry name" value="LSM_dom_sf"/>
</dbReference>
<feature type="domain" description="Mechanosensitive ion channel MscS C-terminal" evidence="10">
    <location>
        <begin position="728"/>
        <end position="810"/>
    </location>
</feature>
<gene>
    <name evidence="11" type="ORF">FOB41_05040</name>
</gene>
<dbReference type="InterPro" id="IPR052702">
    <property type="entry name" value="MscS-like_channel"/>
</dbReference>
<evidence type="ECO:0000256" key="5">
    <source>
        <dbReference type="ARBA" id="ARBA00022989"/>
    </source>
</evidence>
<keyword evidence="5 8" id="KW-1133">Transmembrane helix</keyword>
<dbReference type="AlphaFoldDB" id="A0A6H0ZIB6"/>
<dbReference type="InterPro" id="IPR006685">
    <property type="entry name" value="MscS_channel_2nd"/>
</dbReference>
<dbReference type="SUPFAM" id="SSF50182">
    <property type="entry name" value="Sm-like ribonucleoproteins"/>
    <property type="match status" value="1"/>
</dbReference>
<dbReference type="Gene3D" id="1.10.287.1260">
    <property type="match status" value="1"/>
</dbReference>
<feature type="domain" description="Mechanosensitive ion channel MscS" evidence="9">
    <location>
        <begin position="653"/>
        <end position="720"/>
    </location>
</feature>
<name>A0A6H0ZIB6_9HYPH</name>
<dbReference type="GO" id="GO:0005886">
    <property type="term" value="C:plasma membrane"/>
    <property type="evidence" value="ECO:0007669"/>
    <property type="project" value="UniProtKB-SubCell"/>
</dbReference>
<dbReference type="PANTHER" id="PTHR30347:SF1">
    <property type="entry name" value="MECHANOSENSITIVE CHANNEL MSCK"/>
    <property type="match status" value="1"/>
</dbReference>
<feature type="transmembrane region" description="Helical" evidence="8">
    <location>
        <begin position="613"/>
        <end position="631"/>
    </location>
</feature>
<keyword evidence="4 8" id="KW-0812">Transmembrane</keyword>
<feature type="transmembrane region" description="Helical" evidence="8">
    <location>
        <begin position="563"/>
        <end position="583"/>
    </location>
</feature>
<dbReference type="InterPro" id="IPR023408">
    <property type="entry name" value="MscS_beta-dom_sf"/>
</dbReference>
<dbReference type="GO" id="GO:0008381">
    <property type="term" value="F:mechanosensitive monoatomic ion channel activity"/>
    <property type="evidence" value="ECO:0007669"/>
    <property type="project" value="UniProtKB-ARBA"/>
</dbReference>
<dbReference type="Proteomes" id="UP000500870">
    <property type="component" value="Chromosome 1"/>
</dbReference>